<organism evidence="1 2">
    <name type="scientific">Mizuhopecten yessoensis</name>
    <name type="common">Japanese scallop</name>
    <name type="synonym">Patinopecten yessoensis</name>
    <dbReference type="NCBI Taxonomy" id="6573"/>
    <lineage>
        <taxon>Eukaryota</taxon>
        <taxon>Metazoa</taxon>
        <taxon>Spiralia</taxon>
        <taxon>Lophotrochozoa</taxon>
        <taxon>Mollusca</taxon>
        <taxon>Bivalvia</taxon>
        <taxon>Autobranchia</taxon>
        <taxon>Pteriomorphia</taxon>
        <taxon>Pectinida</taxon>
        <taxon>Pectinoidea</taxon>
        <taxon>Pectinidae</taxon>
        <taxon>Mizuhopecten</taxon>
    </lineage>
</organism>
<evidence type="ECO:0000313" key="1">
    <source>
        <dbReference type="EMBL" id="OWF54884.1"/>
    </source>
</evidence>
<comment type="caution">
    <text evidence="1">The sequence shown here is derived from an EMBL/GenBank/DDBJ whole genome shotgun (WGS) entry which is preliminary data.</text>
</comment>
<proteinExistence type="predicted"/>
<accession>A0A210R1Q5</accession>
<gene>
    <name evidence="1" type="ORF">KP79_PYT25358</name>
</gene>
<dbReference type="EMBL" id="NEDP02000857">
    <property type="protein sequence ID" value="OWF54884.1"/>
    <property type="molecule type" value="Genomic_DNA"/>
</dbReference>
<reference evidence="1 2" key="1">
    <citation type="journal article" date="2017" name="Nat. Ecol. Evol.">
        <title>Scallop genome provides insights into evolution of bilaterian karyotype and development.</title>
        <authorList>
            <person name="Wang S."/>
            <person name="Zhang J."/>
            <person name="Jiao W."/>
            <person name="Li J."/>
            <person name="Xun X."/>
            <person name="Sun Y."/>
            <person name="Guo X."/>
            <person name="Huan P."/>
            <person name="Dong B."/>
            <person name="Zhang L."/>
            <person name="Hu X."/>
            <person name="Sun X."/>
            <person name="Wang J."/>
            <person name="Zhao C."/>
            <person name="Wang Y."/>
            <person name="Wang D."/>
            <person name="Huang X."/>
            <person name="Wang R."/>
            <person name="Lv J."/>
            <person name="Li Y."/>
            <person name="Zhang Z."/>
            <person name="Liu B."/>
            <person name="Lu W."/>
            <person name="Hui Y."/>
            <person name="Liang J."/>
            <person name="Zhou Z."/>
            <person name="Hou R."/>
            <person name="Li X."/>
            <person name="Liu Y."/>
            <person name="Li H."/>
            <person name="Ning X."/>
            <person name="Lin Y."/>
            <person name="Zhao L."/>
            <person name="Xing Q."/>
            <person name="Dou J."/>
            <person name="Li Y."/>
            <person name="Mao J."/>
            <person name="Guo H."/>
            <person name="Dou H."/>
            <person name="Li T."/>
            <person name="Mu C."/>
            <person name="Jiang W."/>
            <person name="Fu Q."/>
            <person name="Fu X."/>
            <person name="Miao Y."/>
            <person name="Liu J."/>
            <person name="Yu Q."/>
            <person name="Li R."/>
            <person name="Liao H."/>
            <person name="Li X."/>
            <person name="Kong Y."/>
            <person name="Jiang Z."/>
            <person name="Chourrout D."/>
            <person name="Li R."/>
            <person name="Bao Z."/>
        </authorList>
    </citation>
    <scope>NUCLEOTIDE SEQUENCE [LARGE SCALE GENOMIC DNA]</scope>
    <source>
        <strain evidence="1 2">PY_sf001</strain>
    </source>
</reference>
<dbReference type="Proteomes" id="UP000242188">
    <property type="component" value="Unassembled WGS sequence"/>
</dbReference>
<evidence type="ECO:0000313" key="2">
    <source>
        <dbReference type="Proteomes" id="UP000242188"/>
    </source>
</evidence>
<sequence>MIQQFSNPDVVDATTFNMTQVLPSGQEGKGSGDGVFRDCVTGFWTEFIDQCCVRNHEKIPIIRHDFQTKHWTAVARIIFKGYQCLMFFPAFLSASVITNAIYGKQVSNLLEHFMKYITDSENKLFTMALQNFDSVLTKMTSWCLRQLQLPVKCHKRYSVPDSRGEPKVIVNCWTDVLKQL</sequence>
<dbReference type="AlphaFoldDB" id="A0A210R1Q5"/>
<protein>
    <submittedName>
        <fullName evidence="1">Uncharacterized protein</fullName>
    </submittedName>
</protein>
<name>A0A210R1Q5_MIZYE</name>
<keyword evidence="2" id="KW-1185">Reference proteome</keyword>